<dbReference type="InterPro" id="IPR029005">
    <property type="entry name" value="LIM-bd/SEUSS"/>
</dbReference>
<evidence type="ECO:0000256" key="7">
    <source>
        <dbReference type="ARBA" id="ARBA00023136"/>
    </source>
</evidence>
<keyword evidence="15" id="KW-1185">Reference proteome</keyword>
<dbReference type="EMBL" id="JAUCMX010000002">
    <property type="protein sequence ID" value="KAK3554212.1"/>
    <property type="molecule type" value="Genomic_DNA"/>
</dbReference>
<evidence type="ECO:0000259" key="13">
    <source>
        <dbReference type="PROSITE" id="PS51957"/>
    </source>
</evidence>
<evidence type="ECO:0000256" key="4">
    <source>
        <dbReference type="ARBA" id="ARBA00006928"/>
    </source>
</evidence>
<dbReference type="InterPro" id="IPR014854">
    <property type="entry name" value="Nse4_C"/>
</dbReference>
<sequence length="1525" mass="171533">MLDRDVGPTPMYTPSYMEPGIGRHTPYGNQTDYRIFELNKRLQNWTEQDCDNLWWDAFTTEFFEDDAMLTITFCLEDGPKRYTIGRTLIPRYFRSIFEGGATELFYVLKHPKESFHSNFVSLDCDQCTMVTQNGKPMFTQVCVEGRLYLEFMFDDMMRIKTWHFSIRQHREVVPRSILAMHAQDPQMLDQLSKNITRCGLSNSTLNYLRLCVILEPMQELMSRHKTYSLSPRDCLKTCLFQKWQRMVAPPAEPARQAPNKRRKRKMSGGSTVSTGGGNNNNSNSKKKSPASSFALSSQVPDVMVVGEPTLMGGEFGDEDERLITRLENTQFDAANGIDDEDSFSNSPALGNNSPWNNKAPSSQESKSDNPSSQSAPTCGEVKPKTDIFMFEKKTKAECVWKLFIKVLKSPGIDTATIKEFLSYELGFLVCVAIGILYIILMPLIGMCFACCRCCGNCGGHMYQEKTNGINCRRRSFYWATFLITILILSGNICMFLSNTYTHENVRTAPGEFNHTLKNLQSYISIIPEQVEEVVNESVVVVDNVTNNIKGIGLLLGREIQRGIEGSINPALDSAAIMAQVLQNTSLFLSTLNTTQKELDVLQTNLTGVKTRVNKTLHYPECMKCLVLQSELDKLSLASGLNFSSFSKLQSAVDQVEKTDLNAQIQKGKNFFESIPVKVTEATRDSVQMVQQDLQTIKSQVTEVTKGIPLNQLTTFSDTLNTVQEETKNYTSWIDLAEKIRWNIAVILCCLILLVVVCNLLGLILGPAGLVPRDDPTVRTSTANCGGLFLMTGVGFSFLFSWIFMIVVLILFLVGGNMYTLICVPWNNQQLFELIDTPGVIPGLQLSQSLGLKTNLTISDVYKDCQMNKSLWNTLHLEDIIDLNNYLNVSNYTGQVQKALESSNITLPSIVLLDNETKKQLNSFSATASSVNISSIRMRKVITPSIIGLSYIADNLEALANNQTNATVKAELQNEAKDLRFIQTQFNSTINPQLMLLDSQTERFSDLMSLINGTVQNVLKFVGSAQGVLNNTMTQTVKSKLTEFIDCQIGVFTELADWAKQTITEQVGRCGPVAVTVNTVENIFCSQLVDSLNAFWFSLGWCMVFLIPSIIFSVKLAKFYRRMKHKDEYFRVRTYPLNLSRLILIIWVNGIIRSSLILIRRASTPTKRILLKMSESRRKASRASVEEATGHGNGAGGRSRPERAADMGEDDEGAGPSGIQEEEDDPARRREIRSQYRDLINSVQQNREDMLNPANNKLFDVLEEANKLFANVRQAREAALDAQLLVLATDLGREKASQLHAEGSAFDPSAFAEHLLSFMGLNRLEEEEDADGSLGGYMPPDAWQRLSKRAQYSFKTAPAFHYMFGSFLAEPPPPRQRVERQRKAPSKEAKRIMPIQLNKMEESHQEATEKEVERIFRCLQRYFADDPQSPILYYEFVVDPTSFSRTVENIFHTSFLIRDGMARIFLNSNQLPCIAPVEEGELEPGGASNRHQCVISISPASWREIIEAFDIKEALIPTLNVLSQED</sequence>
<keyword evidence="8" id="KW-0325">Glycoprotein</keyword>
<protein>
    <recommendedName>
        <fullName evidence="13">LIM interaction domain-containing protein</fullName>
    </recommendedName>
</protein>
<dbReference type="FunFam" id="2.10.110.10:FF:000063">
    <property type="entry name" value="LIM domain-binding protein 2 isoform X2"/>
    <property type="match status" value="1"/>
</dbReference>
<dbReference type="Pfam" id="PF17916">
    <property type="entry name" value="LID"/>
    <property type="match status" value="1"/>
</dbReference>
<dbReference type="GO" id="GO:0015485">
    <property type="term" value="F:cholesterol binding"/>
    <property type="evidence" value="ECO:0007669"/>
    <property type="project" value="TreeGrafter"/>
</dbReference>
<dbReference type="PANTHER" id="PTHR22730:SF4">
    <property type="entry name" value="PROMININ-1-A-LIKE"/>
    <property type="match status" value="1"/>
</dbReference>
<dbReference type="Pfam" id="PF08743">
    <property type="entry name" value="Nse4_C"/>
    <property type="match status" value="1"/>
</dbReference>
<evidence type="ECO:0000256" key="2">
    <source>
        <dbReference type="ARBA" id="ARBA00004475"/>
    </source>
</evidence>
<keyword evidence="6 12" id="KW-1133">Transmembrane helix</keyword>
<dbReference type="InterPro" id="IPR029225">
    <property type="entry name" value="Nse4_Nse3-bd"/>
</dbReference>
<feature type="transmembrane region" description="Helical" evidence="12">
    <location>
        <begin position="476"/>
        <end position="497"/>
    </location>
</feature>
<comment type="similarity">
    <text evidence="4 10">Belongs to the LDB family.</text>
</comment>
<dbReference type="GO" id="GO:0016324">
    <property type="term" value="C:apical plasma membrane"/>
    <property type="evidence" value="ECO:0007669"/>
    <property type="project" value="TreeGrafter"/>
</dbReference>
<comment type="subcellular location">
    <subcellularLocation>
        <location evidence="2">Cell projection</location>
        <location evidence="2">Microvillus membrane</location>
        <topology evidence="2">Multi-pass membrane protein</topology>
    </subcellularLocation>
    <subcellularLocation>
        <location evidence="1">Nucleus</location>
    </subcellularLocation>
</comment>
<evidence type="ECO:0000256" key="1">
    <source>
        <dbReference type="ARBA" id="ARBA00004123"/>
    </source>
</evidence>
<dbReference type="Gene3D" id="2.10.110.10">
    <property type="entry name" value="Cysteine Rich Protein"/>
    <property type="match status" value="1"/>
</dbReference>
<feature type="domain" description="LIM interaction" evidence="13">
    <location>
        <begin position="301"/>
        <end position="340"/>
    </location>
</feature>
<feature type="transmembrane region" description="Helical" evidence="12">
    <location>
        <begin position="425"/>
        <end position="455"/>
    </location>
</feature>
<keyword evidence="7 12" id="KW-0472">Membrane</keyword>
<evidence type="ECO:0000256" key="3">
    <source>
        <dbReference type="ARBA" id="ARBA00006058"/>
    </source>
</evidence>
<keyword evidence="5 12" id="KW-0812">Transmembrane</keyword>
<evidence type="ECO:0000256" key="10">
    <source>
        <dbReference type="PROSITE-ProRule" id="PRU01302"/>
    </source>
</evidence>
<dbReference type="GO" id="GO:0071914">
    <property type="term" value="C:prominosome"/>
    <property type="evidence" value="ECO:0007669"/>
    <property type="project" value="TreeGrafter"/>
</dbReference>
<feature type="compositionally biased region" description="Polar residues" evidence="11">
    <location>
        <begin position="343"/>
        <end position="376"/>
    </location>
</feature>
<feature type="region of interest" description="Disordered" evidence="11">
    <location>
        <begin position="1179"/>
        <end position="1227"/>
    </location>
</feature>
<evidence type="ECO:0000256" key="5">
    <source>
        <dbReference type="ARBA" id="ARBA00022692"/>
    </source>
</evidence>
<feature type="region of interest" description="Disordered" evidence="11">
    <location>
        <begin position="249"/>
        <end position="294"/>
    </location>
</feature>
<proteinExistence type="inferred from homology"/>
<evidence type="ECO:0000256" key="8">
    <source>
        <dbReference type="ARBA" id="ARBA00023180"/>
    </source>
</evidence>
<dbReference type="Pfam" id="PF15412">
    <property type="entry name" value="Nse4-Nse3_bdg"/>
    <property type="match status" value="1"/>
</dbReference>
<dbReference type="InterPro" id="IPR008795">
    <property type="entry name" value="Prominin"/>
</dbReference>
<evidence type="ECO:0000313" key="15">
    <source>
        <dbReference type="Proteomes" id="UP001274896"/>
    </source>
</evidence>
<dbReference type="Proteomes" id="UP001274896">
    <property type="component" value="Unassembled WGS sequence"/>
</dbReference>
<dbReference type="GO" id="GO:0005929">
    <property type="term" value="C:cilium"/>
    <property type="evidence" value="ECO:0007669"/>
    <property type="project" value="TreeGrafter"/>
</dbReference>
<dbReference type="GO" id="GO:0031528">
    <property type="term" value="C:microvillus membrane"/>
    <property type="evidence" value="ECO:0007669"/>
    <property type="project" value="UniProtKB-SubCell"/>
</dbReference>
<feature type="transmembrane region" description="Helical" evidence="12">
    <location>
        <begin position="1137"/>
        <end position="1158"/>
    </location>
</feature>
<evidence type="ECO:0000256" key="11">
    <source>
        <dbReference type="SAM" id="MobiDB-lite"/>
    </source>
</evidence>
<feature type="transmembrane region" description="Helical" evidence="12">
    <location>
        <begin position="786"/>
        <end position="813"/>
    </location>
</feature>
<gene>
    <name evidence="14" type="ORF">QTP70_020176</name>
</gene>
<keyword evidence="9" id="KW-0539">Nucleus</keyword>
<feature type="compositionally biased region" description="Basic and acidic residues" evidence="11">
    <location>
        <begin position="1179"/>
        <end position="1188"/>
    </location>
</feature>
<feature type="transmembrane region" description="Helical" evidence="12">
    <location>
        <begin position="1093"/>
        <end position="1116"/>
    </location>
</feature>
<feature type="transmembrane region" description="Helical" evidence="12">
    <location>
        <begin position="741"/>
        <end position="765"/>
    </location>
</feature>
<dbReference type="PROSITE" id="PS51957">
    <property type="entry name" value="LID"/>
    <property type="match status" value="1"/>
</dbReference>
<dbReference type="GO" id="GO:0030274">
    <property type="term" value="F:LIM domain binding"/>
    <property type="evidence" value="ECO:0007669"/>
    <property type="project" value="UniProtKB-UniRule"/>
</dbReference>
<comment type="caution">
    <text evidence="14">The sequence shown here is derived from an EMBL/GenBank/DDBJ whole genome shotgun (WGS) entry which is preliminary data.</text>
</comment>
<evidence type="ECO:0000256" key="6">
    <source>
        <dbReference type="ARBA" id="ARBA00022989"/>
    </source>
</evidence>
<evidence type="ECO:0000313" key="14">
    <source>
        <dbReference type="EMBL" id="KAK3554212.1"/>
    </source>
</evidence>
<dbReference type="InterPro" id="IPR041363">
    <property type="entry name" value="LID"/>
</dbReference>
<dbReference type="PANTHER" id="PTHR22730">
    <property type="entry name" value="PROMININ PROM PROTEIN"/>
    <property type="match status" value="1"/>
</dbReference>
<feature type="compositionally biased region" description="Low complexity" evidence="11">
    <location>
        <begin position="267"/>
        <end position="294"/>
    </location>
</feature>
<reference evidence="14" key="1">
    <citation type="submission" date="2023-06" db="EMBL/GenBank/DDBJ databases">
        <title>Male Hemibagrus guttatus genome.</title>
        <authorList>
            <person name="Bian C."/>
        </authorList>
    </citation>
    <scope>NUCLEOTIDE SEQUENCE</scope>
    <source>
        <strain evidence="14">Male_cb2023</strain>
        <tissue evidence="14">Muscle</tissue>
    </source>
</reference>
<name>A0AAE0RHF2_9TELE</name>
<feature type="region of interest" description="Disordered" evidence="11">
    <location>
        <begin position="334"/>
        <end position="379"/>
    </location>
</feature>
<accession>A0AAE0RHF2</accession>
<dbReference type="GO" id="GO:0005634">
    <property type="term" value="C:nucleus"/>
    <property type="evidence" value="ECO:0007669"/>
    <property type="project" value="UniProtKB-SubCell"/>
</dbReference>
<comment type="similarity">
    <text evidence="3">Belongs to the prominin family.</text>
</comment>
<evidence type="ECO:0000256" key="9">
    <source>
        <dbReference type="ARBA" id="ARBA00023242"/>
    </source>
</evidence>
<organism evidence="14 15">
    <name type="scientific">Hemibagrus guttatus</name>
    <dbReference type="NCBI Taxonomy" id="175788"/>
    <lineage>
        <taxon>Eukaryota</taxon>
        <taxon>Metazoa</taxon>
        <taxon>Chordata</taxon>
        <taxon>Craniata</taxon>
        <taxon>Vertebrata</taxon>
        <taxon>Euteleostomi</taxon>
        <taxon>Actinopterygii</taxon>
        <taxon>Neopterygii</taxon>
        <taxon>Teleostei</taxon>
        <taxon>Ostariophysi</taxon>
        <taxon>Siluriformes</taxon>
        <taxon>Bagridae</taxon>
        <taxon>Hemibagrus</taxon>
    </lineage>
</organism>
<dbReference type="GO" id="GO:0009986">
    <property type="term" value="C:cell surface"/>
    <property type="evidence" value="ECO:0007669"/>
    <property type="project" value="TreeGrafter"/>
</dbReference>
<dbReference type="Pfam" id="PF05478">
    <property type="entry name" value="Prominin"/>
    <property type="match status" value="1"/>
</dbReference>
<dbReference type="Pfam" id="PF01803">
    <property type="entry name" value="LIM_bind"/>
    <property type="match status" value="1"/>
</dbReference>
<evidence type="ECO:0000256" key="12">
    <source>
        <dbReference type="SAM" id="Phobius"/>
    </source>
</evidence>